<keyword evidence="6 11" id="KW-0472">Membrane</keyword>
<reference evidence="14" key="1">
    <citation type="submission" date="2017-09" db="EMBL/GenBank/DDBJ databases">
        <authorList>
            <person name="Palmer M."/>
            <person name="Steenkamp E.T."/>
            <person name="Coetzee M.P."/>
            <person name="Avontuur J.R."/>
            <person name="Van Zyl E."/>
            <person name="Chan W.-Y."/>
            <person name="Blom J."/>
            <person name="Venter S.N."/>
        </authorList>
    </citation>
    <scope>NUCLEOTIDE SEQUENCE [LARGE SCALE GENOMIC DNA]</scope>
    <source>
        <strain evidence="14">QC88-366</strain>
    </source>
</reference>
<dbReference type="EMBL" id="NWUO01000004">
    <property type="protein sequence ID" value="PNS12464.1"/>
    <property type="molecule type" value="Genomic_DNA"/>
</dbReference>
<dbReference type="InterPro" id="IPR001807">
    <property type="entry name" value="ClC"/>
</dbReference>
<keyword evidence="2" id="KW-0813">Transport</keyword>
<dbReference type="GO" id="GO:0005886">
    <property type="term" value="C:plasma membrane"/>
    <property type="evidence" value="ECO:0007669"/>
    <property type="project" value="TreeGrafter"/>
</dbReference>
<keyword evidence="9" id="KW-0407">Ion channel</keyword>
<comment type="subcellular location">
    <subcellularLocation>
        <location evidence="1">Membrane</location>
        <topology evidence="1">Multi-pass membrane protein</topology>
    </subcellularLocation>
</comment>
<keyword evidence="10" id="KW-0129">CBS domain</keyword>
<gene>
    <name evidence="13" type="ORF">COO59_07800</name>
</gene>
<dbReference type="Gene3D" id="1.10.3080.10">
    <property type="entry name" value="Clc chloride channel"/>
    <property type="match status" value="1"/>
</dbReference>
<evidence type="ECO:0000256" key="6">
    <source>
        <dbReference type="ARBA" id="ARBA00023136"/>
    </source>
</evidence>
<feature type="transmembrane region" description="Helical" evidence="11">
    <location>
        <begin position="206"/>
        <end position="224"/>
    </location>
</feature>
<evidence type="ECO:0000256" key="5">
    <source>
        <dbReference type="ARBA" id="ARBA00023065"/>
    </source>
</evidence>
<feature type="transmembrane region" description="Helical" evidence="11">
    <location>
        <begin position="282"/>
        <end position="300"/>
    </location>
</feature>
<feature type="transmembrane region" description="Helical" evidence="11">
    <location>
        <begin position="27"/>
        <end position="48"/>
    </location>
</feature>
<evidence type="ECO:0000256" key="10">
    <source>
        <dbReference type="PROSITE-ProRule" id="PRU00703"/>
    </source>
</evidence>
<keyword evidence="8" id="KW-0868">Chloride</keyword>
<dbReference type="Gene3D" id="3.10.580.10">
    <property type="entry name" value="CBS-domain"/>
    <property type="match status" value="1"/>
</dbReference>
<evidence type="ECO:0000256" key="3">
    <source>
        <dbReference type="ARBA" id="ARBA00022692"/>
    </source>
</evidence>
<keyword evidence="14" id="KW-1185">Reference proteome</keyword>
<dbReference type="SMART" id="SM00116">
    <property type="entry name" value="CBS"/>
    <property type="match status" value="2"/>
</dbReference>
<keyword evidence="3 11" id="KW-0812">Transmembrane</keyword>
<organism evidence="13 14">
    <name type="scientific">Mixta theicola</name>
    <dbReference type="NCBI Taxonomy" id="1458355"/>
    <lineage>
        <taxon>Bacteria</taxon>
        <taxon>Pseudomonadati</taxon>
        <taxon>Pseudomonadota</taxon>
        <taxon>Gammaproteobacteria</taxon>
        <taxon>Enterobacterales</taxon>
        <taxon>Erwiniaceae</taxon>
        <taxon>Mixta</taxon>
    </lineage>
</organism>
<dbReference type="InterPro" id="IPR050368">
    <property type="entry name" value="ClC-type_chloride_channel"/>
</dbReference>
<evidence type="ECO:0000256" key="7">
    <source>
        <dbReference type="ARBA" id="ARBA00023173"/>
    </source>
</evidence>
<feature type="transmembrane region" description="Helical" evidence="11">
    <location>
        <begin position="244"/>
        <end position="262"/>
    </location>
</feature>
<comment type="caution">
    <text evidence="13">The sequence shown here is derived from an EMBL/GenBank/DDBJ whole genome shotgun (WGS) entry which is preliminary data.</text>
</comment>
<evidence type="ECO:0000256" key="11">
    <source>
        <dbReference type="SAM" id="Phobius"/>
    </source>
</evidence>
<dbReference type="GO" id="GO:0005254">
    <property type="term" value="F:chloride channel activity"/>
    <property type="evidence" value="ECO:0007669"/>
    <property type="project" value="UniProtKB-KW"/>
</dbReference>
<dbReference type="PROSITE" id="PS51371">
    <property type="entry name" value="CBS"/>
    <property type="match status" value="1"/>
</dbReference>
<evidence type="ECO:0000313" key="14">
    <source>
        <dbReference type="Proteomes" id="UP000236345"/>
    </source>
</evidence>
<dbReference type="AlphaFoldDB" id="A0A2K1QBR1"/>
<keyword evidence="7" id="KW-0869">Chloride channel</keyword>
<evidence type="ECO:0000256" key="9">
    <source>
        <dbReference type="ARBA" id="ARBA00023303"/>
    </source>
</evidence>
<feature type="transmembrane region" description="Helical" evidence="11">
    <location>
        <begin position="69"/>
        <end position="93"/>
    </location>
</feature>
<dbReference type="InterPro" id="IPR014743">
    <property type="entry name" value="Cl-channel_core"/>
</dbReference>
<dbReference type="Pfam" id="PF00571">
    <property type="entry name" value="CBS"/>
    <property type="match status" value="1"/>
</dbReference>
<evidence type="ECO:0000256" key="8">
    <source>
        <dbReference type="ARBA" id="ARBA00023214"/>
    </source>
</evidence>
<feature type="transmembrane region" description="Helical" evidence="11">
    <location>
        <begin position="373"/>
        <end position="395"/>
    </location>
</feature>
<feature type="domain" description="CBS" evidence="12">
    <location>
        <begin position="520"/>
        <end position="576"/>
    </location>
</feature>
<name>A0A2K1QBR1_9GAMM</name>
<evidence type="ECO:0000256" key="4">
    <source>
        <dbReference type="ARBA" id="ARBA00022989"/>
    </source>
</evidence>
<dbReference type="CDD" id="cd02205">
    <property type="entry name" value="CBS_pair_SF"/>
    <property type="match status" value="1"/>
</dbReference>
<evidence type="ECO:0000256" key="1">
    <source>
        <dbReference type="ARBA" id="ARBA00004141"/>
    </source>
</evidence>
<evidence type="ECO:0000256" key="2">
    <source>
        <dbReference type="ARBA" id="ARBA00022448"/>
    </source>
</evidence>
<dbReference type="InterPro" id="IPR000644">
    <property type="entry name" value="CBS_dom"/>
</dbReference>
<dbReference type="PRINTS" id="PR00762">
    <property type="entry name" value="CLCHANNEL"/>
</dbReference>
<feature type="transmembrane region" description="Helical" evidence="11">
    <location>
        <begin position="170"/>
        <end position="194"/>
    </location>
</feature>
<feature type="transmembrane region" description="Helical" evidence="11">
    <location>
        <begin position="306"/>
        <end position="326"/>
    </location>
</feature>
<evidence type="ECO:0000259" key="12">
    <source>
        <dbReference type="PROSITE" id="PS51371"/>
    </source>
</evidence>
<sequence>MASFPDAGTVTEGCDVSVKHVLNWTTILVAIPVGCAASLVTLGFRHLIELINQLLFHTDRDITVAMTVWPWYCWPLIVGLGGAIAGFFLRYAISLERQQTSKTDYLDVINARLDAVPTRTSLFRALSSIASIGSGASIGKEGPMVQLSALCGSLMGRFCFKSVAINNSEIVAMAAAAGLASVYHAPLASAIFVAEIAFGITALQRLIPLIIAAATAVMTMWSLGLRNALYPFADVRFQLDPTTLLLTVAIGLLSGLLGWLLIRMIGRSRQLFSYIQSLPLRLGLGGLLVGALALVSTDILGNGYEVIVKIMAGHYLLPTLLLLLVLKMSATALSVGSNAVGGLFTPSLLVGALLGVIIATLALQAGLPVSNTLLFAVVGMGAVLAAVSQAPLMAMLMALEMTLNSSLLFPIMIATVLAAMVAWRLQAASTYPVVTQHFNRADAKLDFDNSIIEQLIVPGAALQPHESVGRALAVSSLKKERYVYVINDLGHFLGVVSIHDISRKILDREITLDSPVILVMDAQFPCVFRNQTIREGWEAFAQVTLERLPVLNNPQDRKYLGVLTKTSLIRKAKDFI</sequence>
<dbReference type="PANTHER" id="PTHR43427:SF6">
    <property type="entry name" value="CHLORIDE CHANNEL PROTEIN CLC-E"/>
    <property type="match status" value="1"/>
</dbReference>
<dbReference type="OrthoDB" id="9767361at2"/>
<dbReference type="SUPFAM" id="SSF54631">
    <property type="entry name" value="CBS-domain pair"/>
    <property type="match status" value="1"/>
</dbReference>
<feature type="transmembrane region" description="Helical" evidence="11">
    <location>
        <begin position="347"/>
        <end position="367"/>
    </location>
</feature>
<dbReference type="Pfam" id="PF00654">
    <property type="entry name" value="Voltage_CLC"/>
    <property type="match status" value="1"/>
</dbReference>
<dbReference type="SUPFAM" id="SSF81340">
    <property type="entry name" value="Clc chloride channel"/>
    <property type="match status" value="1"/>
</dbReference>
<keyword evidence="5" id="KW-0406">Ion transport</keyword>
<evidence type="ECO:0000313" key="13">
    <source>
        <dbReference type="EMBL" id="PNS12464.1"/>
    </source>
</evidence>
<dbReference type="InterPro" id="IPR046342">
    <property type="entry name" value="CBS_dom_sf"/>
</dbReference>
<dbReference type="CDD" id="cd00400">
    <property type="entry name" value="Voltage_gated_ClC"/>
    <property type="match status" value="1"/>
</dbReference>
<accession>A0A2K1QBR1</accession>
<feature type="transmembrane region" description="Helical" evidence="11">
    <location>
        <begin position="407"/>
        <end position="425"/>
    </location>
</feature>
<keyword evidence="4 11" id="KW-1133">Transmembrane helix</keyword>
<protein>
    <submittedName>
        <fullName evidence="13">Cl-channel voltage-gated family protein</fullName>
    </submittedName>
</protein>
<proteinExistence type="predicted"/>
<dbReference type="Proteomes" id="UP000236345">
    <property type="component" value="Unassembled WGS sequence"/>
</dbReference>
<dbReference type="PANTHER" id="PTHR43427">
    <property type="entry name" value="CHLORIDE CHANNEL PROTEIN CLC-E"/>
    <property type="match status" value="1"/>
</dbReference>
<dbReference type="GO" id="GO:0034707">
    <property type="term" value="C:chloride channel complex"/>
    <property type="evidence" value="ECO:0007669"/>
    <property type="project" value="UniProtKB-KW"/>
</dbReference>